<evidence type="ECO:0008006" key="4">
    <source>
        <dbReference type="Google" id="ProtNLM"/>
    </source>
</evidence>
<dbReference type="PANTHER" id="PTHR30563:SF0">
    <property type="entry name" value="DNA RECOMBINATION PROTEIN RMUC"/>
    <property type="match status" value="1"/>
</dbReference>
<proteinExistence type="predicted"/>
<gene>
    <name evidence="3" type="ORF">SDC9_166449</name>
</gene>
<dbReference type="EMBL" id="VSSQ01066567">
    <property type="protein sequence ID" value="MPN19083.1"/>
    <property type="molecule type" value="Genomic_DNA"/>
</dbReference>
<keyword evidence="2" id="KW-0233">DNA recombination</keyword>
<dbReference type="InterPro" id="IPR003798">
    <property type="entry name" value="DNA_recombination_RmuC"/>
</dbReference>
<dbReference type="AlphaFoldDB" id="A0A645G4Y2"/>
<accession>A0A645G4Y2</accession>
<comment type="caution">
    <text evidence="3">The sequence shown here is derived from an EMBL/GenBank/DDBJ whole genome shotgun (WGS) entry which is preliminary data.</text>
</comment>
<sequence>MLHAPEPLGDIIIDSKFPLENFNRMYDENVSSQDLIRIKAEFKRDVAKHIKDIKTKYIIPGETAEMAYMFIPAEAIFAEIYGHHTDLIQMSYELKVYLVSPTTLMAYITAIKAIYLGQERNDRVIEIQQEFIRLSREFERFSDRFANVTKDFDKTYRDIQNVNITSDKIIKRFKQIEAVQLDETTQSHRAIGDEENRFEKD</sequence>
<evidence type="ECO:0000256" key="2">
    <source>
        <dbReference type="ARBA" id="ARBA00023172"/>
    </source>
</evidence>
<protein>
    <recommendedName>
        <fullName evidence="4">DNA recombination protein RmuC</fullName>
    </recommendedName>
</protein>
<keyword evidence="1" id="KW-0175">Coiled coil</keyword>
<dbReference type="GO" id="GO:0006310">
    <property type="term" value="P:DNA recombination"/>
    <property type="evidence" value="ECO:0007669"/>
    <property type="project" value="UniProtKB-KW"/>
</dbReference>
<dbReference type="Pfam" id="PF02646">
    <property type="entry name" value="RmuC"/>
    <property type="match status" value="1"/>
</dbReference>
<dbReference type="PANTHER" id="PTHR30563">
    <property type="entry name" value="DNA RECOMBINATION PROTEIN RMUC"/>
    <property type="match status" value="1"/>
</dbReference>
<evidence type="ECO:0000313" key="3">
    <source>
        <dbReference type="EMBL" id="MPN19083.1"/>
    </source>
</evidence>
<organism evidence="3">
    <name type="scientific">bioreactor metagenome</name>
    <dbReference type="NCBI Taxonomy" id="1076179"/>
    <lineage>
        <taxon>unclassified sequences</taxon>
        <taxon>metagenomes</taxon>
        <taxon>ecological metagenomes</taxon>
    </lineage>
</organism>
<evidence type="ECO:0000256" key="1">
    <source>
        <dbReference type="ARBA" id="ARBA00023054"/>
    </source>
</evidence>
<reference evidence="3" key="1">
    <citation type="submission" date="2019-08" db="EMBL/GenBank/DDBJ databases">
        <authorList>
            <person name="Kucharzyk K."/>
            <person name="Murdoch R.W."/>
            <person name="Higgins S."/>
            <person name="Loffler F."/>
        </authorList>
    </citation>
    <scope>NUCLEOTIDE SEQUENCE</scope>
</reference>
<name>A0A645G4Y2_9ZZZZ</name>